<evidence type="ECO:0000256" key="4">
    <source>
        <dbReference type="ARBA" id="ARBA00022989"/>
    </source>
</evidence>
<gene>
    <name evidence="11" type="ORF">SNE40_003155</name>
</gene>
<sequence>MSTQYLVLAISIGIYSILGTAGNLPVLVVYFRKRDKKAANTFIRVLALIDLVVSAMIMPYTLIYELHMVQSDIICRGVEFLRHFTIIASNMTLVAIAVERYCAVCRLSQRFSVQNVNQGMLVMLTVSLILAFPSIGIFAVVPTSTVQDVNCSFPHVSNDTMVCHFTTTIVGETVAYIYQSVLMLSFFITLIMIVIFYSIVYSVLWKRAKSRKARMKYMGSDYAERSQASSGTFESSIYTAPSQNSKQSSAPSQNSKQSSAPSQNSKQSSALSQNSKQSSALSQNSKQSSALSQNSKQSSALSQNSKQSSALSQNSKQLSAFGRNSKQSSALSQNSGQSSNKIKSPGVPKVPKRDMKTRTDLKNRRHNAPANRNQRSDNGKHRDREVKIKPEKSKTKKEQKKAKTTEVKSKGLKSTSETGDLKTVSKDVKVESEDSKSEPKDLITVTADLEHVLEELETAVNGFQSKCDDLNNGPEVIYTNPDDEKPKLDSDHANSQISKIKLEAHNNISMDWKNEPENLKSIYGDLKTISGDLKMKYAGSESSTTTGSDQSLPSTSTEHTVSDDVRISVNSTTTLTRTRHRNLHHRTAKMLFLCTVIYVVSWMPFWFDIFGATQNLVLRYMFFLGNATNPLIYGIVNEHVRKACLGLLFECKPKVNMLCNNNKNRHHSKSKNAHRHKSRK</sequence>
<name>A0AAN8Q8A0_PATCE</name>
<comment type="similarity">
    <text evidence="7">Belongs to the G-protein coupled receptor 1 family.</text>
</comment>
<accession>A0AAN8Q8A0</accession>
<feature type="region of interest" description="Disordered" evidence="8">
    <location>
        <begin position="239"/>
        <end position="438"/>
    </location>
</feature>
<keyword evidence="5 9" id="KW-0472">Membrane</keyword>
<evidence type="ECO:0000259" key="10">
    <source>
        <dbReference type="PROSITE" id="PS50262"/>
    </source>
</evidence>
<dbReference type="GO" id="GO:0032870">
    <property type="term" value="P:cellular response to hormone stimulus"/>
    <property type="evidence" value="ECO:0007669"/>
    <property type="project" value="TreeGrafter"/>
</dbReference>
<evidence type="ECO:0000313" key="11">
    <source>
        <dbReference type="EMBL" id="KAK6191477.1"/>
    </source>
</evidence>
<evidence type="ECO:0000256" key="1">
    <source>
        <dbReference type="ARBA" id="ARBA00004651"/>
    </source>
</evidence>
<keyword evidence="7" id="KW-0807">Transducer</keyword>
<evidence type="ECO:0000256" key="3">
    <source>
        <dbReference type="ARBA" id="ARBA00022692"/>
    </source>
</evidence>
<feature type="transmembrane region" description="Helical" evidence="9">
    <location>
        <begin position="617"/>
        <end position="636"/>
    </location>
</feature>
<dbReference type="AlphaFoldDB" id="A0AAN8Q8A0"/>
<dbReference type="Proteomes" id="UP001347796">
    <property type="component" value="Unassembled WGS sequence"/>
</dbReference>
<dbReference type="GO" id="GO:0042277">
    <property type="term" value="F:peptide binding"/>
    <property type="evidence" value="ECO:0007669"/>
    <property type="project" value="TreeGrafter"/>
</dbReference>
<keyword evidence="6 7" id="KW-0675">Receptor</keyword>
<comment type="subcellular location">
    <subcellularLocation>
        <location evidence="1">Cell membrane</location>
        <topology evidence="1">Multi-pass membrane protein</topology>
    </subcellularLocation>
</comment>
<evidence type="ECO:0000256" key="9">
    <source>
        <dbReference type="SAM" id="Phobius"/>
    </source>
</evidence>
<feature type="compositionally biased region" description="Basic and acidic residues" evidence="8">
    <location>
        <begin position="351"/>
        <end position="362"/>
    </location>
</feature>
<dbReference type="Gene3D" id="1.20.1070.10">
    <property type="entry name" value="Rhodopsin 7-helix transmembrane proteins"/>
    <property type="match status" value="2"/>
</dbReference>
<feature type="transmembrane region" description="Helical" evidence="9">
    <location>
        <begin position="181"/>
        <end position="205"/>
    </location>
</feature>
<keyword evidence="3 7" id="KW-0812">Transmembrane</keyword>
<feature type="compositionally biased region" description="Basic and acidic residues" evidence="8">
    <location>
        <begin position="419"/>
        <end position="438"/>
    </location>
</feature>
<feature type="compositionally biased region" description="Basic and acidic residues" evidence="8">
    <location>
        <begin position="374"/>
        <end position="393"/>
    </location>
</feature>
<feature type="transmembrane region" description="Helical" evidence="9">
    <location>
        <begin position="80"/>
        <end position="98"/>
    </location>
</feature>
<evidence type="ECO:0000256" key="6">
    <source>
        <dbReference type="ARBA" id="ARBA00023170"/>
    </source>
</evidence>
<dbReference type="PANTHER" id="PTHR24241">
    <property type="entry name" value="NEUROPEPTIDE RECEPTOR-RELATED G-PROTEIN COUPLED RECEPTOR"/>
    <property type="match status" value="1"/>
</dbReference>
<feature type="region of interest" description="Disordered" evidence="8">
    <location>
        <begin position="660"/>
        <end position="680"/>
    </location>
</feature>
<feature type="compositionally biased region" description="Polar residues" evidence="8">
    <location>
        <begin position="540"/>
        <end position="559"/>
    </location>
</feature>
<keyword evidence="2" id="KW-1003">Cell membrane</keyword>
<feature type="compositionally biased region" description="Low complexity" evidence="8">
    <location>
        <begin position="327"/>
        <end position="339"/>
    </location>
</feature>
<dbReference type="EMBL" id="JAZGQO010000002">
    <property type="protein sequence ID" value="KAK6191477.1"/>
    <property type="molecule type" value="Genomic_DNA"/>
</dbReference>
<evidence type="ECO:0000256" key="7">
    <source>
        <dbReference type="RuleBase" id="RU000688"/>
    </source>
</evidence>
<evidence type="ECO:0000256" key="8">
    <source>
        <dbReference type="SAM" id="MobiDB-lite"/>
    </source>
</evidence>
<feature type="compositionally biased region" description="Low complexity" evidence="8">
    <location>
        <begin position="240"/>
        <end position="320"/>
    </location>
</feature>
<dbReference type="GO" id="GO:0005886">
    <property type="term" value="C:plasma membrane"/>
    <property type="evidence" value="ECO:0007669"/>
    <property type="project" value="UniProtKB-SubCell"/>
</dbReference>
<proteinExistence type="inferred from homology"/>
<dbReference type="PROSITE" id="PS00237">
    <property type="entry name" value="G_PROTEIN_RECEP_F1_1"/>
    <property type="match status" value="1"/>
</dbReference>
<comment type="caution">
    <text evidence="11">The sequence shown here is derived from an EMBL/GenBank/DDBJ whole genome shotgun (WGS) entry which is preliminary data.</text>
</comment>
<reference evidence="11 12" key="1">
    <citation type="submission" date="2024-01" db="EMBL/GenBank/DDBJ databases">
        <title>The genome of the rayed Mediterranean limpet Patella caerulea (Linnaeus, 1758).</title>
        <authorList>
            <person name="Anh-Thu Weber A."/>
            <person name="Halstead-Nussloch G."/>
        </authorList>
    </citation>
    <scope>NUCLEOTIDE SEQUENCE [LARGE SCALE GENOMIC DNA]</scope>
    <source>
        <strain evidence="11">AATW-2023a</strain>
        <tissue evidence="11">Whole specimen</tissue>
    </source>
</reference>
<keyword evidence="7" id="KW-0297">G-protein coupled receptor</keyword>
<feature type="region of interest" description="Disordered" evidence="8">
    <location>
        <begin position="538"/>
        <end position="562"/>
    </location>
</feature>
<dbReference type="GO" id="GO:0004930">
    <property type="term" value="F:G protein-coupled receptor activity"/>
    <property type="evidence" value="ECO:0007669"/>
    <property type="project" value="UniProtKB-KW"/>
</dbReference>
<dbReference type="SUPFAM" id="SSF81321">
    <property type="entry name" value="Family A G protein-coupled receptor-like"/>
    <property type="match status" value="1"/>
</dbReference>
<feature type="transmembrane region" description="Helical" evidence="9">
    <location>
        <begin position="6"/>
        <end position="30"/>
    </location>
</feature>
<dbReference type="CDD" id="cd00637">
    <property type="entry name" value="7tm_classA_rhodopsin-like"/>
    <property type="match status" value="2"/>
</dbReference>
<dbReference type="InterPro" id="IPR000276">
    <property type="entry name" value="GPCR_Rhodpsn"/>
</dbReference>
<feature type="transmembrane region" description="Helical" evidence="9">
    <location>
        <begin position="587"/>
        <end position="605"/>
    </location>
</feature>
<evidence type="ECO:0000256" key="5">
    <source>
        <dbReference type="ARBA" id="ARBA00023136"/>
    </source>
</evidence>
<evidence type="ECO:0000313" key="12">
    <source>
        <dbReference type="Proteomes" id="UP001347796"/>
    </source>
</evidence>
<keyword evidence="12" id="KW-1185">Reference proteome</keyword>
<protein>
    <recommendedName>
        <fullName evidence="10">G-protein coupled receptors family 1 profile domain-containing protein</fullName>
    </recommendedName>
</protein>
<evidence type="ECO:0000256" key="2">
    <source>
        <dbReference type="ARBA" id="ARBA00022475"/>
    </source>
</evidence>
<dbReference type="PRINTS" id="PR00237">
    <property type="entry name" value="GPCRRHODOPSN"/>
</dbReference>
<feature type="transmembrane region" description="Helical" evidence="9">
    <location>
        <begin position="42"/>
        <end position="60"/>
    </location>
</feature>
<feature type="transmembrane region" description="Helical" evidence="9">
    <location>
        <begin position="119"/>
        <end position="140"/>
    </location>
</feature>
<dbReference type="PROSITE" id="PS50262">
    <property type="entry name" value="G_PROTEIN_RECEP_F1_2"/>
    <property type="match status" value="1"/>
</dbReference>
<feature type="domain" description="G-protein coupled receptors family 1 profile" evidence="10">
    <location>
        <begin position="22"/>
        <end position="216"/>
    </location>
</feature>
<organism evidence="11 12">
    <name type="scientific">Patella caerulea</name>
    <name type="common">Rayed Mediterranean limpet</name>
    <dbReference type="NCBI Taxonomy" id="87958"/>
    <lineage>
        <taxon>Eukaryota</taxon>
        <taxon>Metazoa</taxon>
        <taxon>Spiralia</taxon>
        <taxon>Lophotrochozoa</taxon>
        <taxon>Mollusca</taxon>
        <taxon>Gastropoda</taxon>
        <taxon>Patellogastropoda</taxon>
        <taxon>Patelloidea</taxon>
        <taxon>Patellidae</taxon>
        <taxon>Patella</taxon>
    </lineage>
</organism>
<feature type="compositionally biased region" description="Basic residues" evidence="8">
    <location>
        <begin position="663"/>
        <end position="680"/>
    </location>
</feature>
<dbReference type="InterPro" id="IPR017452">
    <property type="entry name" value="GPCR_Rhodpsn_7TM"/>
</dbReference>
<dbReference type="Pfam" id="PF00001">
    <property type="entry name" value="7tm_1"/>
    <property type="match status" value="1"/>
</dbReference>
<keyword evidence="4 9" id="KW-1133">Transmembrane helix</keyword>